<protein>
    <submittedName>
        <fullName evidence="9">ABC transporter permease</fullName>
    </submittedName>
</protein>
<dbReference type="AlphaFoldDB" id="A0A418PRK1"/>
<feature type="transmembrane region" description="Helical" evidence="6">
    <location>
        <begin position="682"/>
        <end position="703"/>
    </location>
</feature>
<dbReference type="EMBL" id="QXML01000005">
    <property type="protein sequence ID" value="RIW15232.1"/>
    <property type="molecule type" value="Genomic_DNA"/>
</dbReference>
<organism evidence="9 10">
    <name type="scientific">Algoriphagus lacus</name>
    <dbReference type="NCBI Taxonomy" id="2056311"/>
    <lineage>
        <taxon>Bacteria</taxon>
        <taxon>Pseudomonadati</taxon>
        <taxon>Bacteroidota</taxon>
        <taxon>Cytophagia</taxon>
        <taxon>Cytophagales</taxon>
        <taxon>Cyclobacteriaceae</taxon>
        <taxon>Algoriphagus</taxon>
    </lineage>
</organism>
<evidence type="ECO:0000256" key="4">
    <source>
        <dbReference type="ARBA" id="ARBA00022989"/>
    </source>
</evidence>
<feature type="domain" description="MacB-like periplasmic core" evidence="8">
    <location>
        <begin position="20"/>
        <end position="242"/>
    </location>
</feature>
<keyword evidence="4 6" id="KW-1133">Transmembrane helix</keyword>
<feature type="domain" description="ABC3 transporter permease C-terminal" evidence="7">
    <location>
        <begin position="682"/>
        <end position="793"/>
    </location>
</feature>
<dbReference type="PANTHER" id="PTHR30572:SF18">
    <property type="entry name" value="ABC-TYPE MACROLIDE FAMILY EXPORT SYSTEM PERMEASE COMPONENT 2"/>
    <property type="match status" value="1"/>
</dbReference>
<feature type="transmembrane region" description="Helical" evidence="6">
    <location>
        <begin position="21"/>
        <end position="42"/>
    </location>
</feature>
<evidence type="ECO:0000256" key="3">
    <source>
        <dbReference type="ARBA" id="ARBA00022692"/>
    </source>
</evidence>
<comment type="subcellular location">
    <subcellularLocation>
        <location evidence="1">Cell membrane</location>
        <topology evidence="1">Multi-pass membrane protein</topology>
    </subcellularLocation>
</comment>
<dbReference type="Pfam" id="PF02687">
    <property type="entry name" value="FtsX"/>
    <property type="match status" value="2"/>
</dbReference>
<dbReference type="GO" id="GO:0005886">
    <property type="term" value="C:plasma membrane"/>
    <property type="evidence" value="ECO:0007669"/>
    <property type="project" value="UniProtKB-SubCell"/>
</dbReference>
<gene>
    <name evidence="9" type="ORF">D0X99_12385</name>
</gene>
<evidence type="ECO:0000256" key="5">
    <source>
        <dbReference type="ARBA" id="ARBA00023136"/>
    </source>
</evidence>
<dbReference type="InterPro" id="IPR050250">
    <property type="entry name" value="Macrolide_Exporter_MacB"/>
</dbReference>
<dbReference type="InterPro" id="IPR003838">
    <property type="entry name" value="ABC3_permease_C"/>
</dbReference>
<evidence type="ECO:0000256" key="2">
    <source>
        <dbReference type="ARBA" id="ARBA00022475"/>
    </source>
</evidence>
<evidence type="ECO:0000313" key="10">
    <source>
        <dbReference type="Proteomes" id="UP000283522"/>
    </source>
</evidence>
<sequence>MLKNYFKIALRNLQKRKAFSIINILSLALGLTGGIFMLVYALDEFSFDKFHERGGRIYRVNTVFIDQKSGSESHNSDNGWPVGQVLESEFPEVEKVVYTIGWPKLDVSSNQETHSPRMLYTNKEFFDVFSFEISKGNVSSSLEKPYFAVITEDFEAKLFKGEDGINKEFLLADSIPVTVGAVVKNVPQNSHIQFDLLLSQATFNALTGVTDYAKDGWGNINMGNYLLLKEGVDQEAFKSKAKSVYMDKVGDMMRSWGSEAFLFFEPMEDIYLKSQSGNRLGPIGSIDRVYMVLGVCMFTILLACINFINLSTARSVDRFKEVGLRKVVGSSRMALITQFMTEAFVLTVIGLVIAILLSTNLMPVFNELVNKTYTMESLLKPEILLGITVLLLIISLLAGYYPSLHLSSFQPVKILKGKFNPGSTGLNLRKSLVVFQFFISISLAMGTIVVLNQLEFMQQKELGFAKDEILVIDASKMKKTRIESLKNELSSIPGIQDVTYSNGIPGRPGWVGQIAYPEGREAENPVSVEYLSVDDNYLNTLKLELVAGRFFDPERETDLIEGLVLNERAVRQFGWNSHEEALGKRVVSPSTTPQGTVIGVVKDYHQLGLQQAIHGIAMDWAPDYSYWLSLRFEPGQTSAILENLNKKWKTDFAETDFKYFFLNEDFERLYQSEQRMSNMFRLFAGLTLLISLIGLLGLVSFMIESRAKEMSIRKVLGASVFTIVYSLSKEFMILVVVASLISVPVAWYFGKEWLQNFAYRSPLSLENFFSVVFLALLVTLSVIGLQSLKAAYRNTVNGLRSE</sequence>
<keyword evidence="10" id="KW-1185">Reference proteome</keyword>
<comment type="caution">
    <text evidence="9">The sequence shown here is derived from an EMBL/GenBank/DDBJ whole genome shotgun (WGS) entry which is preliminary data.</text>
</comment>
<dbReference type="InterPro" id="IPR025857">
    <property type="entry name" value="MacB_PCD"/>
</dbReference>
<evidence type="ECO:0000259" key="8">
    <source>
        <dbReference type="Pfam" id="PF12704"/>
    </source>
</evidence>
<evidence type="ECO:0000256" key="6">
    <source>
        <dbReference type="SAM" id="Phobius"/>
    </source>
</evidence>
<keyword evidence="3 6" id="KW-0812">Transmembrane</keyword>
<keyword evidence="5 6" id="KW-0472">Membrane</keyword>
<evidence type="ECO:0000256" key="1">
    <source>
        <dbReference type="ARBA" id="ARBA00004651"/>
    </source>
</evidence>
<name>A0A418PRK1_9BACT</name>
<dbReference type="Proteomes" id="UP000283522">
    <property type="component" value="Unassembled WGS sequence"/>
</dbReference>
<feature type="transmembrane region" description="Helical" evidence="6">
    <location>
        <begin position="343"/>
        <end position="363"/>
    </location>
</feature>
<keyword evidence="2" id="KW-1003">Cell membrane</keyword>
<dbReference type="GO" id="GO:0022857">
    <property type="term" value="F:transmembrane transporter activity"/>
    <property type="evidence" value="ECO:0007669"/>
    <property type="project" value="TreeGrafter"/>
</dbReference>
<feature type="transmembrane region" description="Helical" evidence="6">
    <location>
        <begin position="432"/>
        <end position="451"/>
    </location>
</feature>
<evidence type="ECO:0000259" key="7">
    <source>
        <dbReference type="Pfam" id="PF02687"/>
    </source>
</evidence>
<accession>A0A418PRK1</accession>
<dbReference type="RefSeq" id="WP_119478136.1">
    <property type="nucleotide sequence ID" value="NZ_QXML01000005.1"/>
</dbReference>
<reference evidence="9 10" key="1">
    <citation type="submission" date="2018-09" db="EMBL/GenBank/DDBJ databases">
        <authorList>
            <person name="Wang X."/>
            <person name="Du Z."/>
        </authorList>
    </citation>
    <scope>NUCLEOTIDE SEQUENCE [LARGE SCALE GENOMIC DNA]</scope>
    <source>
        <strain evidence="9 10">N3</strain>
    </source>
</reference>
<dbReference type="OrthoDB" id="830694at2"/>
<feature type="transmembrane region" description="Helical" evidence="6">
    <location>
        <begin position="768"/>
        <end position="785"/>
    </location>
</feature>
<dbReference type="Pfam" id="PF12704">
    <property type="entry name" value="MacB_PCD"/>
    <property type="match status" value="1"/>
</dbReference>
<proteinExistence type="predicted"/>
<feature type="transmembrane region" description="Helical" evidence="6">
    <location>
        <begin position="383"/>
        <end position="401"/>
    </location>
</feature>
<dbReference type="PANTHER" id="PTHR30572">
    <property type="entry name" value="MEMBRANE COMPONENT OF TRANSPORTER-RELATED"/>
    <property type="match status" value="1"/>
</dbReference>
<feature type="domain" description="ABC3 transporter permease C-terminal" evidence="7">
    <location>
        <begin position="298"/>
        <end position="411"/>
    </location>
</feature>
<evidence type="ECO:0000313" key="9">
    <source>
        <dbReference type="EMBL" id="RIW15232.1"/>
    </source>
</evidence>
<feature type="transmembrane region" description="Helical" evidence="6">
    <location>
        <begin position="289"/>
        <end position="310"/>
    </location>
</feature>
<feature type="transmembrane region" description="Helical" evidence="6">
    <location>
        <begin position="715"/>
        <end position="748"/>
    </location>
</feature>